<proteinExistence type="predicted"/>
<evidence type="ECO:0000313" key="1">
    <source>
        <dbReference type="EMBL" id="JAA79002.1"/>
    </source>
</evidence>
<feature type="non-terminal residue" evidence="1">
    <location>
        <position position="67"/>
    </location>
</feature>
<reference evidence="1" key="1">
    <citation type="journal article" date="2013" name="BMC Genomics">
        <title>Unscrambling butterfly oogenesis.</title>
        <authorList>
            <person name="Carter J.M."/>
            <person name="Baker S.C."/>
            <person name="Pink R."/>
            <person name="Carter D.R."/>
            <person name="Collins A."/>
            <person name="Tomlin J."/>
            <person name="Gibbs M."/>
            <person name="Breuker C.J."/>
        </authorList>
    </citation>
    <scope>NUCLEOTIDE SEQUENCE</scope>
    <source>
        <tissue evidence="1">Ovary</tissue>
    </source>
</reference>
<accession>S4PSL9</accession>
<reference evidence="1" key="2">
    <citation type="submission" date="2013-05" db="EMBL/GenBank/DDBJ databases">
        <authorList>
            <person name="Carter J.-M."/>
            <person name="Baker S.C."/>
            <person name="Pink R."/>
            <person name="Carter D.R.F."/>
            <person name="Collins A."/>
            <person name="Tomlin J."/>
            <person name="Gibbs M."/>
            <person name="Breuker C.J."/>
        </authorList>
    </citation>
    <scope>NUCLEOTIDE SEQUENCE</scope>
    <source>
        <tissue evidence="1">Ovary</tissue>
    </source>
</reference>
<protein>
    <submittedName>
        <fullName evidence="1">Uncharacterized protein</fullName>
    </submittedName>
</protein>
<dbReference type="AlphaFoldDB" id="S4PSL9"/>
<dbReference type="EMBL" id="GAIX01013558">
    <property type="protein sequence ID" value="JAA79002.1"/>
    <property type="molecule type" value="Transcribed_RNA"/>
</dbReference>
<name>S4PSL9_9NEOP</name>
<sequence>MLLNRVCIETEARQYRVCFATESKTVGEGTQLATVSRLYRCGHATASLLYRYKKSPWAMALRGLFEA</sequence>
<organism evidence="1">
    <name type="scientific">Pararge aegeria</name>
    <name type="common">speckled wood butterfly</name>
    <dbReference type="NCBI Taxonomy" id="116150"/>
    <lineage>
        <taxon>Eukaryota</taxon>
        <taxon>Metazoa</taxon>
        <taxon>Ecdysozoa</taxon>
        <taxon>Arthropoda</taxon>
        <taxon>Hexapoda</taxon>
        <taxon>Insecta</taxon>
        <taxon>Pterygota</taxon>
        <taxon>Neoptera</taxon>
        <taxon>Endopterygota</taxon>
        <taxon>Lepidoptera</taxon>
        <taxon>Glossata</taxon>
        <taxon>Ditrysia</taxon>
        <taxon>Papilionoidea</taxon>
        <taxon>Nymphalidae</taxon>
        <taxon>Satyrinae</taxon>
        <taxon>Satyrini</taxon>
        <taxon>Parargina</taxon>
        <taxon>Pararge</taxon>
    </lineage>
</organism>